<dbReference type="InterPro" id="IPR029261">
    <property type="entry name" value="Transposase_Znf"/>
</dbReference>
<sequence length="128" mass="14978">MTKLLNLPDLKVIDYRIIEGIGIILSLKNTKKEVVCPNCGKTTDLLHQNNFQTIRDLSFGEQEVYLKINRRRMRCPHCQNKLTEKLEFIRRKRVHTLRFVNQIIEEVLNSDIKGEISTTIISKMSSSY</sequence>
<dbReference type="AlphaFoldDB" id="G5IXW2"/>
<organism evidence="2 3">
    <name type="scientific">Crocosphaera watsonii WH 0003</name>
    <dbReference type="NCBI Taxonomy" id="423471"/>
    <lineage>
        <taxon>Bacteria</taxon>
        <taxon>Bacillati</taxon>
        <taxon>Cyanobacteriota</taxon>
        <taxon>Cyanophyceae</taxon>
        <taxon>Oscillatoriophycideae</taxon>
        <taxon>Chroococcales</taxon>
        <taxon>Aphanothecaceae</taxon>
        <taxon>Crocosphaera</taxon>
    </lineage>
</organism>
<dbReference type="PATRIC" id="fig|423471.3.peg.107"/>
<evidence type="ECO:0000313" key="2">
    <source>
        <dbReference type="EMBL" id="EHJ15217.1"/>
    </source>
</evidence>
<evidence type="ECO:0000313" key="3">
    <source>
        <dbReference type="Proteomes" id="UP000003477"/>
    </source>
</evidence>
<dbReference type="PANTHER" id="PTHR33498">
    <property type="entry name" value="TRANSPOSASE FOR INSERTION SEQUENCE ELEMENT IS1557"/>
    <property type="match status" value="1"/>
</dbReference>
<dbReference type="RefSeq" id="WP_007308806.1">
    <property type="nucleotide sequence ID" value="NZ_AESD01000019.1"/>
</dbReference>
<dbReference type="InterPro" id="IPR047951">
    <property type="entry name" value="Transpos_ISL3"/>
</dbReference>
<accession>G5IXW2</accession>
<reference evidence="2 3" key="1">
    <citation type="journal article" date="2011" name="Front. Microbiol.">
        <title>Two Strains of Crocosphaera watsonii with Highly Conserved Genomes are Distinguished by Strain-Specific Features.</title>
        <authorList>
            <person name="Bench S.R."/>
            <person name="Ilikchyan I.N."/>
            <person name="Tripp H.J."/>
            <person name="Zehr J.P."/>
        </authorList>
    </citation>
    <scope>NUCLEOTIDE SEQUENCE [LARGE SCALE GENOMIC DNA]</scope>
    <source>
        <strain evidence="2 3">WH 0003</strain>
    </source>
</reference>
<feature type="domain" description="Transposase IS204/IS1001/IS1096/IS1165 zinc-finger" evidence="1">
    <location>
        <begin position="33"/>
        <end position="78"/>
    </location>
</feature>
<comment type="caution">
    <text evidence="2">The sequence shown here is derived from an EMBL/GenBank/DDBJ whole genome shotgun (WGS) entry which is preliminary data.</text>
</comment>
<gene>
    <name evidence="2" type="ORF">CWATWH0003_0117</name>
</gene>
<evidence type="ECO:0000259" key="1">
    <source>
        <dbReference type="Pfam" id="PF14690"/>
    </source>
</evidence>
<protein>
    <submittedName>
        <fullName evidence="2">Transposase-like protein, ISL3 family</fullName>
    </submittedName>
</protein>
<name>G5IXW2_CROWT</name>
<proteinExistence type="predicted"/>
<dbReference type="Proteomes" id="UP000003477">
    <property type="component" value="Unassembled WGS sequence"/>
</dbReference>
<dbReference type="PANTHER" id="PTHR33498:SF1">
    <property type="entry name" value="TRANSPOSASE FOR INSERTION SEQUENCE ELEMENT IS1557"/>
    <property type="match status" value="1"/>
</dbReference>
<dbReference type="GeneID" id="88764086"/>
<dbReference type="EMBL" id="AESD01000019">
    <property type="protein sequence ID" value="EHJ15217.1"/>
    <property type="molecule type" value="Genomic_DNA"/>
</dbReference>
<dbReference type="Pfam" id="PF14690">
    <property type="entry name" value="Zn_ribbon_ISL3"/>
    <property type="match status" value="1"/>
</dbReference>